<evidence type="ECO:0000259" key="4">
    <source>
        <dbReference type="SMART" id="SM00822"/>
    </source>
</evidence>
<dbReference type="PRINTS" id="PR00080">
    <property type="entry name" value="SDRFAMILY"/>
</dbReference>
<comment type="caution">
    <text evidence="5">The sequence shown here is derived from an EMBL/GenBank/DDBJ whole genome shotgun (WGS) entry which is preliminary data.</text>
</comment>
<dbReference type="AlphaFoldDB" id="A0A418XHY9"/>
<dbReference type="Pfam" id="PF00106">
    <property type="entry name" value="adh_short"/>
    <property type="match status" value="1"/>
</dbReference>
<evidence type="ECO:0000256" key="2">
    <source>
        <dbReference type="ARBA" id="ARBA00023002"/>
    </source>
</evidence>
<dbReference type="PRINTS" id="PR00081">
    <property type="entry name" value="GDHRDH"/>
</dbReference>
<dbReference type="InterPro" id="IPR057326">
    <property type="entry name" value="KR_dom"/>
</dbReference>
<dbReference type="RefSeq" id="WP_119952426.1">
    <property type="nucleotide sequence ID" value="NZ_QYUR01000002.1"/>
</dbReference>
<dbReference type="PANTHER" id="PTHR44196">
    <property type="entry name" value="DEHYDROGENASE/REDUCTASE SDR FAMILY MEMBER 7B"/>
    <property type="match status" value="1"/>
</dbReference>
<dbReference type="InterPro" id="IPR020904">
    <property type="entry name" value="Sc_DH/Rdtase_CS"/>
</dbReference>
<dbReference type="PROSITE" id="PS00061">
    <property type="entry name" value="ADH_SHORT"/>
    <property type="match status" value="1"/>
</dbReference>
<accession>A0A418XHY9</accession>
<proteinExistence type="inferred from homology"/>
<dbReference type="GO" id="GO:0016491">
    <property type="term" value="F:oxidoreductase activity"/>
    <property type="evidence" value="ECO:0007669"/>
    <property type="project" value="UniProtKB-KW"/>
</dbReference>
<feature type="domain" description="Ketoreductase" evidence="4">
    <location>
        <begin position="14"/>
        <end position="191"/>
    </location>
</feature>
<evidence type="ECO:0000313" key="5">
    <source>
        <dbReference type="EMBL" id="RJG12082.1"/>
    </source>
</evidence>
<keyword evidence="2" id="KW-0560">Oxidoreductase</keyword>
<evidence type="ECO:0000313" key="6">
    <source>
        <dbReference type="Proteomes" id="UP000284021"/>
    </source>
</evidence>
<dbReference type="OrthoDB" id="9810734at2"/>
<dbReference type="SMART" id="SM00822">
    <property type="entry name" value="PKS_KR"/>
    <property type="match status" value="1"/>
</dbReference>
<gene>
    <name evidence="5" type="ORF">D3879_01785</name>
</gene>
<keyword evidence="6" id="KW-1185">Reference proteome</keyword>
<comment type="similarity">
    <text evidence="1 3">Belongs to the short-chain dehydrogenases/reductases (SDR) family.</text>
</comment>
<organism evidence="5 6">
    <name type="scientific">Pseudomonas cavernicola</name>
    <dbReference type="NCBI Taxonomy" id="2320866"/>
    <lineage>
        <taxon>Bacteria</taxon>
        <taxon>Pseudomonadati</taxon>
        <taxon>Pseudomonadota</taxon>
        <taxon>Gammaproteobacteria</taxon>
        <taxon>Pseudomonadales</taxon>
        <taxon>Pseudomonadaceae</taxon>
        <taxon>Pseudomonas</taxon>
    </lineage>
</organism>
<dbReference type="NCBIfam" id="NF004825">
    <property type="entry name" value="PRK06181.1"/>
    <property type="match status" value="1"/>
</dbReference>
<reference evidence="5 6" key="1">
    <citation type="submission" date="2018-09" db="EMBL/GenBank/DDBJ databases">
        <authorList>
            <person name="Zhu H."/>
        </authorList>
    </citation>
    <scope>NUCLEOTIDE SEQUENCE [LARGE SCALE GENOMIC DNA]</scope>
    <source>
        <strain evidence="5 6">K1S02-6</strain>
    </source>
</reference>
<dbReference type="InterPro" id="IPR002347">
    <property type="entry name" value="SDR_fam"/>
</dbReference>
<name>A0A418XHY9_9PSED</name>
<dbReference type="InterPro" id="IPR036291">
    <property type="entry name" value="NAD(P)-bd_dom_sf"/>
</dbReference>
<dbReference type="GO" id="GO:0016020">
    <property type="term" value="C:membrane"/>
    <property type="evidence" value="ECO:0007669"/>
    <property type="project" value="TreeGrafter"/>
</dbReference>
<dbReference type="FunFam" id="3.40.50.720:FF:000084">
    <property type="entry name" value="Short-chain dehydrogenase reductase"/>
    <property type="match status" value="1"/>
</dbReference>
<sequence>MYRKVFASKVFDRKVVLISGGCAGIGRALAERLAQAGARLAILDLDKTELESLVRHLADQHNAEALGLCCDVADAVAVEHAVAQAIEHFGGIDVLINNAGITHRSTFAETELAVFQRVMAVNYFGALHCTKAALSSLIDRNGQIIVLSSLSGFAPLLYRSAYNASKHALHGLFETLRYEIKGSGVNVMLVCPGFTATDLRKNALVGDDSIAHQPPLAMGKVASTQDVAEAIYQGALKRRRLLVLSNVDWRARLLARFFPRLFERVLLPRLSGLKPQPFRRG</sequence>
<evidence type="ECO:0000256" key="3">
    <source>
        <dbReference type="RuleBase" id="RU000363"/>
    </source>
</evidence>
<evidence type="ECO:0000256" key="1">
    <source>
        <dbReference type="ARBA" id="ARBA00006484"/>
    </source>
</evidence>
<dbReference type="EMBL" id="QYUR01000002">
    <property type="protein sequence ID" value="RJG12082.1"/>
    <property type="molecule type" value="Genomic_DNA"/>
</dbReference>
<dbReference type="PANTHER" id="PTHR44196:SF1">
    <property type="entry name" value="DEHYDROGENASE_REDUCTASE SDR FAMILY MEMBER 7B"/>
    <property type="match status" value="1"/>
</dbReference>
<dbReference type="SUPFAM" id="SSF51735">
    <property type="entry name" value="NAD(P)-binding Rossmann-fold domains"/>
    <property type="match status" value="1"/>
</dbReference>
<protein>
    <submittedName>
        <fullName evidence="5">SDR family oxidoreductase</fullName>
    </submittedName>
</protein>
<dbReference type="Gene3D" id="3.40.50.720">
    <property type="entry name" value="NAD(P)-binding Rossmann-like Domain"/>
    <property type="match status" value="1"/>
</dbReference>
<dbReference type="Proteomes" id="UP000284021">
    <property type="component" value="Unassembled WGS sequence"/>
</dbReference>